<sequence>MSPSDLSNIVAKMKTQASTTLGWDVVVNYGEIELNNLLAAAYEADSTGNKAITEFRCKVTSTDDETGDDHNIDYTFEFGPPSITFLETDKGAMCSLTIPVMGGKAIKDGNQDKAQDIGTNVYTITLNNLLLATAKGGVTDDEVSSENPTPYDKPFVFSTSSEESGIVFIDFEASDKDLAVDITFTGPDVCKLNDTDPNCKGRSPLVDSHKELISGGIKHELLTTYKHVIYELARTNNKKPSGGIKLVPKSFMFASFVPDDGETILSLFIQTRDTNNGIQSRLNSNWNVLWGTTLGCPPIPSGSTASGLYLSVDTKERLEEPEYTVWDDPLLITYHSAINVLLPKLQLTLEQDPTSKPGFCRGSWSYEYRFSWSAAVVGLGESRGSATVQNTLNDNFPIKISEDYKLTLNFKVLKDDWSVKVIPDSTDFWDQLGGGSDQTPTWILSMNIGIPDLEINMGSLDYFLTTNLLLPTRKVIDIDTELGLQIPGDFFIVGNVETSK</sequence>
<organism evidence="1 2">
    <name type="scientific">Clathrus columnatus</name>
    <dbReference type="NCBI Taxonomy" id="1419009"/>
    <lineage>
        <taxon>Eukaryota</taxon>
        <taxon>Fungi</taxon>
        <taxon>Dikarya</taxon>
        <taxon>Basidiomycota</taxon>
        <taxon>Agaricomycotina</taxon>
        <taxon>Agaricomycetes</taxon>
        <taxon>Phallomycetidae</taxon>
        <taxon>Phallales</taxon>
        <taxon>Clathraceae</taxon>
        <taxon>Clathrus</taxon>
    </lineage>
</organism>
<dbReference type="AlphaFoldDB" id="A0AAV5A803"/>
<reference evidence="1" key="1">
    <citation type="submission" date="2021-10" db="EMBL/GenBank/DDBJ databases">
        <title>De novo Genome Assembly of Clathrus columnatus (Basidiomycota, Fungi) Using Illumina and Nanopore Sequence Data.</title>
        <authorList>
            <person name="Ogiso-Tanaka E."/>
            <person name="Itagaki H."/>
            <person name="Hosoya T."/>
            <person name="Hosaka K."/>
        </authorList>
    </citation>
    <scope>NUCLEOTIDE SEQUENCE</scope>
    <source>
        <strain evidence="1">MO-923</strain>
    </source>
</reference>
<protein>
    <submittedName>
        <fullName evidence="1">Uncharacterized protein</fullName>
    </submittedName>
</protein>
<accession>A0AAV5A803</accession>
<evidence type="ECO:0000313" key="2">
    <source>
        <dbReference type="Proteomes" id="UP001050691"/>
    </source>
</evidence>
<name>A0AAV5A803_9AGAM</name>
<gene>
    <name evidence="1" type="ORF">Clacol_003332</name>
</gene>
<dbReference type="EMBL" id="BPWL01000004">
    <property type="protein sequence ID" value="GJJ09110.1"/>
    <property type="molecule type" value="Genomic_DNA"/>
</dbReference>
<keyword evidence="2" id="KW-1185">Reference proteome</keyword>
<evidence type="ECO:0000313" key="1">
    <source>
        <dbReference type="EMBL" id="GJJ09110.1"/>
    </source>
</evidence>
<dbReference type="Proteomes" id="UP001050691">
    <property type="component" value="Unassembled WGS sequence"/>
</dbReference>
<comment type="caution">
    <text evidence="1">The sequence shown here is derived from an EMBL/GenBank/DDBJ whole genome shotgun (WGS) entry which is preliminary data.</text>
</comment>
<proteinExistence type="predicted"/>